<proteinExistence type="inferred from homology"/>
<dbReference type="PROSITE" id="PS00061">
    <property type="entry name" value="ADH_SHORT"/>
    <property type="match status" value="1"/>
</dbReference>
<dbReference type="SUPFAM" id="SSF51735">
    <property type="entry name" value="NAD(P)-binding Rossmann-fold domains"/>
    <property type="match status" value="1"/>
</dbReference>
<comment type="caution">
    <text evidence="4">The sequence shown here is derived from an EMBL/GenBank/DDBJ whole genome shotgun (WGS) entry which is preliminary data.</text>
</comment>
<evidence type="ECO:0000256" key="1">
    <source>
        <dbReference type="ARBA" id="ARBA00006484"/>
    </source>
</evidence>
<evidence type="ECO:0000313" key="4">
    <source>
        <dbReference type="EMBL" id="NJC72938.1"/>
    </source>
</evidence>
<reference evidence="4 5" key="1">
    <citation type="submission" date="2020-03" db="EMBL/GenBank/DDBJ databases">
        <title>WGS of the type strain of Planosporangium spp.</title>
        <authorList>
            <person name="Thawai C."/>
        </authorList>
    </citation>
    <scope>NUCLEOTIDE SEQUENCE [LARGE SCALE GENOMIC DNA]</scope>
    <source>
        <strain evidence="4 5">TBRC 5610</strain>
    </source>
</reference>
<dbReference type="PRINTS" id="PR00081">
    <property type="entry name" value="GDHRDH"/>
</dbReference>
<organism evidence="4 5">
    <name type="scientific">Planosporangium thailandense</name>
    <dbReference type="NCBI Taxonomy" id="765197"/>
    <lineage>
        <taxon>Bacteria</taxon>
        <taxon>Bacillati</taxon>
        <taxon>Actinomycetota</taxon>
        <taxon>Actinomycetes</taxon>
        <taxon>Micromonosporales</taxon>
        <taxon>Micromonosporaceae</taxon>
        <taxon>Planosporangium</taxon>
    </lineage>
</organism>
<keyword evidence="2" id="KW-0560">Oxidoreductase</keyword>
<protein>
    <submittedName>
        <fullName evidence="4">SDR family oxidoreductase</fullName>
    </submittedName>
</protein>
<dbReference type="InterPro" id="IPR036291">
    <property type="entry name" value="NAD(P)-bd_dom_sf"/>
</dbReference>
<dbReference type="Gene3D" id="3.40.50.720">
    <property type="entry name" value="NAD(P)-binding Rossmann-like Domain"/>
    <property type="match status" value="1"/>
</dbReference>
<comment type="similarity">
    <text evidence="1">Belongs to the short-chain dehydrogenases/reductases (SDR) family.</text>
</comment>
<keyword evidence="5" id="KW-1185">Reference proteome</keyword>
<dbReference type="SMART" id="SM00822">
    <property type="entry name" value="PKS_KR"/>
    <property type="match status" value="1"/>
</dbReference>
<dbReference type="Proteomes" id="UP000722989">
    <property type="component" value="Unassembled WGS sequence"/>
</dbReference>
<dbReference type="PRINTS" id="PR00080">
    <property type="entry name" value="SDRFAMILY"/>
</dbReference>
<dbReference type="CDD" id="cd05233">
    <property type="entry name" value="SDR_c"/>
    <property type="match status" value="1"/>
</dbReference>
<dbReference type="InterPro" id="IPR057326">
    <property type="entry name" value="KR_dom"/>
</dbReference>
<dbReference type="InterPro" id="IPR020904">
    <property type="entry name" value="Sc_DH/Rdtase_CS"/>
</dbReference>
<accession>A0ABX0Y677</accession>
<dbReference type="RefSeq" id="WP_167927849.1">
    <property type="nucleotide sequence ID" value="NZ_JAATVY010000023.1"/>
</dbReference>
<evidence type="ECO:0000313" key="5">
    <source>
        <dbReference type="Proteomes" id="UP000722989"/>
    </source>
</evidence>
<dbReference type="PANTHER" id="PTHR42760">
    <property type="entry name" value="SHORT-CHAIN DEHYDROGENASES/REDUCTASES FAMILY MEMBER"/>
    <property type="match status" value="1"/>
</dbReference>
<evidence type="ECO:0000259" key="3">
    <source>
        <dbReference type="SMART" id="SM00822"/>
    </source>
</evidence>
<name>A0ABX0Y677_9ACTN</name>
<gene>
    <name evidence="4" type="ORF">HC031_24940</name>
</gene>
<evidence type="ECO:0000256" key="2">
    <source>
        <dbReference type="ARBA" id="ARBA00023002"/>
    </source>
</evidence>
<sequence>MSTGRLAGRTALITGASRGIGAAVARAFVAEGARVALAHEPTAAMAELAEQLADELRAGGGQAVALAGDLAEPTGPAEVVAKAREALGPLNILVANAAASGRSPYQDISVAQWDLVQAVNTRGTWLLAKAVRDDLIATRGCIINLTSVMVRTGQPWAVHYTASKAAILGMTRALARELGPHYVRVNAVMPGAIRTENEVELEADPAVVAAEILPLQSIPRRGLAEDLAGAFVFLASDEAAFITGQVINADGGWVMY</sequence>
<dbReference type="InterPro" id="IPR002347">
    <property type="entry name" value="SDR_fam"/>
</dbReference>
<feature type="domain" description="Ketoreductase" evidence="3">
    <location>
        <begin position="9"/>
        <end position="196"/>
    </location>
</feature>
<dbReference type="EMBL" id="JAATVY010000023">
    <property type="protein sequence ID" value="NJC72938.1"/>
    <property type="molecule type" value="Genomic_DNA"/>
</dbReference>
<dbReference type="Pfam" id="PF13561">
    <property type="entry name" value="adh_short_C2"/>
    <property type="match status" value="1"/>
</dbReference>
<dbReference type="PANTHER" id="PTHR42760:SF133">
    <property type="entry name" value="3-OXOACYL-[ACYL-CARRIER-PROTEIN] REDUCTASE"/>
    <property type="match status" value="1"/>
</dbReference>